<dbReference type="EMBL" id="JAUKTV010000004">
    <property type="protein sequence ID" value="KAK0739666.1"/>
    <property type="molecule type" value="Genomic_DNA"/>
</dbReference>
<dbReference type="Proteomes" id="UP001172159">
    <property type="component" value="Unassembled WGS sequence"/>
</dbReference>
<organism evidence="2 3">
    <name type="scientific">Apiosordaria backusii</name>
    <dbReference type="NCBI Taxonomy" id="314023"/>
    <lineage>
        <taxon>Eukaryota</taxon>
        <taxon>Fungi</taxon>
        <taxon>Dikarya</taxon>
        <taxon>Ascomycota</taxon>
        <taxon>Pezizomycotina</taxon>
        <taxon>Sordariomycetes</taxon>
        <taxon>Sordariomycetidae</taxon>
        <taxon>Sordariales</taxon>
        <taxon>Lasiosphaeriaceae</taxon>
        <taxon>Apiosordaria</taxon>
    </lineage>
</organism>
<accession>A0AA40BSN0</accession>
<sequence length="90" mass="9745">MRPPKFAPRFPPRPPRDPRPNRFLLLSMIAAAALLPKPPFGSGSGPTSGIGALMIPTALRFRDRIREKTASLGPVTIPRPPAHLTRSTNA</sequence>
<keyword evidence="3" id="KW-1185">Reference proteome</keyword>
<protein>
    <submittedName>
        <fullName evidence="2">Uncharacterized protein</fullName>
    </submittedName>
</protein>
<name>A0AA40BSN0_9PEZI</name>
<evidence type="ECO:0000313" key="3">
    <source>
        <dbReference type="Proteomes" id="UP001172159"/>
    </source>
</evidence>
<feature type="region of interest" description="Disordered" evidence="1">
    <location>
        <begin position="1"/>
        <end position="21"/>
    </location>
</feature>
<feature type="region of interest" description="Disordered" evidence="1">
    <location>
        <begin position="70"/>
        <end position="90"/>
    </location>
</feature>
<dbReference type="AlphaFoldDB" id="A0AA40BSN0"/>
<feature type="compositionally biased region" description="Pro residues" evidence="1">
    <location>
        <begin position="1"/>
        <end position="13"/>
    </location>
</feature>
<comment type="caution">
    <text evidence="2">The sequence shown here is derived from an EMBL/GenBank/DDBJ whole genome shotgun (WGS) entry which is preliminary data.</text>
</comment>
<evidence type="ECO:0000313" key="2">
    <source>
        <dbReference type="EMBL" id="KAK0739666.1"/>
    </source>
</evidence>
<reference evidence="2" key="1">
    <citation type="submission" date="2023-06" db="EMBL/GenBank/DDBJ databases">
        <title>Genome-scale phylogeny and comparative genomics of the fungal order Sordariales.</title>
        <authorList>
            <consortium name="Lawrence Berkeley National Laboratory"/>
            <person name="Hensen N."/>
            <person name="Bonometti L."/>
            <person name="Westerberg I."/>
            <person name="Brannstrom I.O."/>
            <person name="Guillou S."/>
            <person name="Cros-Aarteil S."/>
            <person name="Calhoun S."/>
            <person name="Haridas S."/>
            <person name="Kuo A."/>
            <person name="Mondo S."/>
            <person name="Pangilinan J."/>
            <person name="Riley R."/>
            <person name="Labutti K."/>
            <person name="Andreopoulos B."/>
            <person name="Lipzen A."/>
            <person name="Chen C."/>
            <person name="Yanf M."/>
            <person name="Daum C."/>
            <person name="Ng V."/>
            <person name="Clum A."/>
            <person name="Steindorff A."/>
            <person name="Ohm R."/>
            <person name="Martin F."/>
            <person name="Silar P."/>
            <person name="Natvig D."/>
            <person name="Lalanne C."/>
            <person name="Gautier V."/>
            <person name="Ament-Velasquez S.L."/>
            <person name="Kruys A."/>
            <person name="Hutchinson M.I."/>
            <person name="Powell A.J."/>
            <person name="Barry K."/>
            <person name="Miller A.N."/>
            <person name="Grigoriev I.V."/>
            <person name="Debuchy R."/>
            <person name="Gladieux P."/>
            <person name="Thoren M.H."/>
            <person name="Johannesson H."/>
        </authorList>
    </citation>
    <scope>NUCLEOTIDE SEQUENCE</scope>
    <source>
        <strain evidence="2">CBS 540.89</strain>
    </source>
</reference>
<proteinExistence type="predicted"/>
<evidence type="ECO:0000256" key="1">
    <source>
        <dbReference type="SAM" id="MobiDB-lite"/>
    </source>
</evidence>
<gene>
    <name evidence="2" type="ORF">B0T21DRAFT_410001</name>
</gene>